<evidence type="ECO:0000313" key="1">
    <source>
        <dbReference type="EMBL" id="KFB52909.1"/>
    </source>
</evidence>
<dbReference type="VEuPathDB" id="VectorBase:ASIC021188"/>
<keyword evidence="1" id="KW-0808">Transferase</keyword>
<reference evidence="1 3" key="1">
    <citation type="journal article" date="2014" name="BMC Genomics">
        <title>Genome sequence of Anopheles sinensis provides insight into genetics basis of mosquito competence for malaria parasites.</title>
        <authorList>
            <person name="Zhou D."/>
            <person name="Zhang D."/>
            <person name="Ding G."/>
            <person name="Shi L."/>
            <person name="Hou Q."/>
            <person name="Ye Y."/>
            <person name="Xu Y."/>
            <person name="Zhou H."/>
            <person name="Xiong C."/>
            <person name="Li S."/>
            <person name="Yu J."/>
            <person name="Hong S."/>
            <person name="Yu X."/>
            <person name="Zou P."/>
            <person name="Chen C."/>
            <person name="Chang X."/>
            <person name="Wang W."/>
            <person name="Lv Y."/>
            <person name="Sun Y."/>
            <person name="Ma L."/>
            <person name="Shen B."/>
            <person name="Zhu C."/>
        </authorList>
    </citation>
    <scope>NUCLEOTIDE SEQUENCE [LARGE SCALE GENOMIC DNA]</scope>
</reference>
<proteinExistence type="predicted"/>
<organism evidence="1">
    <name type="scientific">Anopheles sinensis</name>
    <name type="common">Mosquito</name>
    <dbReference type="NCBI Taxonomy" id="74873"/>
    <lineage>
        <taxon>Eukaryota</taxon>
        <taxon>Metazoa</taxon>
        <taxon>Ecdysozoa</taxon>
        <taxon>Arthropoda</taxon>
        <taxon>Hexapoda</taxon>
        <taxon>Insecta</taxon>
        <taxon>Pterygota</taxon>
        <taxon>Neoptera</taxon>
        <taxon>Endopterygota</taxon>
        <taxon>Diptera</taxon>
        <taxon>Nematocera</taxon>
        <taxon>Culicoidea</taxon>
        <taxon>Culicidae</taxon>
        <taxon>Anophelinae</taxon>
        <taxon>Anopheles</taxon>
    </lineage>
</organism>
<reference evidence="2" key="2">
    <citation type="submission" date="2020-05" db="UniProtKB">
        <authorList>
            <consortium name="EnsemblMetazoa"/>
        </authorList>
    </citation>
    <scope>IDENTIFICATION</scope>
</reference>
<evidence type="ECO:0000313" key="3">
    <source>
        <dbReference type="Proteomes" id="UP000030765"/>
    </source>
</evidence>
<dbReference type="EMBL" id="KE525407">
    <property type="protein sequence ID" value="KFB52909.1"/>
    <property type="molecule type" value="Genomic_DNA"/>
</dbReference>
<accession>A0A084WRR5</accession>
<keyword evidence="1" id="KW-0418">Kinase</keyword>
<dbReference type="Proteomes" id="UP000030765">
    <property type="component" value="Unassembled WGS sequence"/>
</dbReference>
<gene>
    <name evidence="1" type="ORF">ZHAS_00021188</name>
</gene>
<sequence>MDLQRQLVGKVVPIETTVSSLRRYFEGGKIISIDIICIDSISYRYGLSLDGRSGSKAIVKVFRT</sequence>
<dbReference type="GO" id="GO:0016301">
    <property type="term" value="F:kinase activity"/>
    <property type="evidence" value="ECO:0007669"/>
    <property type="project" value="UniProtKB-KW"/>
</dbReference>
<dbReference type="EnsemblMetazoa" id="ASIC021188-RA">
    <property type="protein sequence ID" value="ASIC021188-PA"/>
    <property type="gene ID" value="ASIC021188"/>
</dbReference>
<protein>
    <submittedName>
        <fullName evidence="1 2">Two component sensor histidine kinase FecR/PupR</fullName>
    </submittedName>
</protein>
<name>A0A084WRR5_ANOSI</name>
<evidence type="ECO:0000313" key="2">
    <source>
        <dbReference type="EnsemblMetazoa" id="ASIC021188-PA"/>
    </source>
</evidence>
<dbReference type="AlphaFoldDB" id="A0A084WRR5"/>
<dbReference type="EMBL" id="ATLV01026177">
    <property type="status" value="NOT_ANNOTATED_CDS"/>
    <property type="molecule type" value="Genomic_DNA"/>
</dbReference>
<keyword evidence="3" id="KW-1185">Reference proteome</keyword>